<dbReference type="AlphaFoldDB" id="A0A0V8JPR2"/>
<comment type="caution">
    <text evidence="1">The sequence shown here is derived from an EMBL/GenBank/DDBJ whole genome shotgun (WGS) entry which is preliminary data.</text>
</comment>
<sequence>MTIASNVKLSLACLKGVEADLSSLALRTEDTESKRSLHEMIMIVHEVVTDLKKRVGEIEREELQYKGF</sequence>
<protein>
    <recommendedName>
        <fullName evidence="3">DUF1657 domain-containing protein</fullName>
    </recommendedName>
</protein>
<dbReference type="Pfam" id="PF07870">
    <property type="entry name" value="DUF1657"/>
    <property type="match status" value="1"/>
</dbReference>
<keyword evidence="2" id="KW-1185">Reference proteome</keyword>
<dbReference type="RefSeq" id="WP_025910030.1">
    <property type="nucleotide sequence ID" value="NZ_KQ758632.1"/>
</dbReference>
<evidence type="ECO:0008006" key="3">
    <source>
        <dbReference type="Google" id="ProtNLM"/>
    </source>
</evidence>
<evidence type="ECO:0000313" key="2">
    <source>
        <dbReference type="Proteomes" id="UP000053681"/>
    </source>
</evidence>
<evidence type="ECO:0000313" key="1">
    <source>
        <dbReference type="EMBL" id="KSU89023.1"/>
    </source>
</evidence>
<dbReference type="Proteomes" id="UP000053681">
    <property type="component" value="Unassembled WGS sequence"/>
</dbReference>
<accession>A0A0V8JPR2</accession>
<dbReference type="EMBL" id="LNQP01000012">
    <property type="protein sequence ID" value="KSU89023.1"/>
    <property type="molecule type" value="Genomic_DNA"/>
</dbReference>
<dbReference type="InterPro" id="IPR012452">
    <property type="entry name" value="DUF1657"/>
</dbReference>
<gene>
    <name evidence="1" type="ORF">AS180_05055</name>
</gene>
<proteinExistence type="predicted"/>
<organism evidence="1 2">
    <name type="scientific">Priestia veravalensis</name>
    <dbReference type="NCBI Taxonomy" id="1414648"/>
    <lineage>
        <taxon>Bacteria</taxon>
        <taxon>Bacillati</taxon>
        <taxon>Bacillota</taxon>
        <taxon>Bacilli</taxon>
        <taxon>Bacillales</taxon>
        <taxon>Bacillaceae</taxon>
        <taxon>Priestia</taxon>
    </lineage>
</organism>
<reference evidence="1 2" key="1">
    <citation type="submission" date="2015-11" db="EMBL/GenBank/DDBJ databases">
        <title>Bacillus caseinolyticus sp nov.</title>
        <authorList>
            <person name="Dastager S.G."/>
            <person name="Mawlankar R."/>
        </authorList>
    </citation>
    <scope>NUCLEOTIDE SEQUENCE [LARGE SCALE GENOMIC DNA]</scope>
    <source>
        <strain evidence="1 2">SGD-V-76</strain>
    </source>
</reference>
<name>A0A0V8JPR2_9BACI</name>